<feature type="domain" description="GST N-terminal" evidence="3">
    <location>
        <begin position="2"/>
        <end position="74"/>
    </location>
</feature>
<evidence type="ECO:0000256" key="1">
    <source>
        <dbReference type="ARBA" id="ARBA00012452"/>
    </source>
</evidence>
<organism evidence="4 5">
    <name type="scientific">Cryomyces antarcticus</name>
    <dbReference type="NCBI Taxonomy" id="329879"/>
    <lineage>
        <taxon>Eukaryota</taxon>
        <taxon>Fungi</taxon>
        <taxon>Dikarya</taxon>
        <taxon>Ascomycota</taxon>
        <taxon>Pezizomycotina</taxon>
        <taxon>Dothideomycetes</taxon>
        <taxon>Dothideomycetes incertae sedis</taxon>
        <taxon>Cryomyces</taxon>
    </lineage>
</organism>
<dbReference type="PANTHER" id="PTHR43900:SF3">
    <property type="entry name" value="GLUTATHIONE S-TRANSFERASE RHO"/>
    <property type="match status" value="1"/>
</dbReference>
<sequence length="74" mass="8126">MASLKVYGDHLSPYLTIVKLVLAEKGIDFQLVPISLYKAEQKTPEFLKLNPWGKVPVMEDEDGPNGMPLVLAGA</sequence>
<dbReference type="Gene3D" id="3.40.30.10">
    <property type="entry name" value="Glutaredoxin"/>
    <property type="match status" value="1"/>
</dbReference>
<protein>
    <recommendedName>
        <fullName evidence="1">glutathione transferase</fullName>
        <ecNumber evidence="1">2.5.1.18</ecNumber>
    </recommendedName>
</protein>
<evidence type="ECO:0000259" key="3">
    <source>
        <dbReference type="PROSITE" id="PS50404"/>
    </source>
</evidence>
<evidence type="ECO:0000313" key="4">
    <source>
        <dbReference type="EMBL" id="KAK5257434.1"/>
    </source>
</evidence>
<evidence type="ECO:0000313" key="5">
    <source>
        <dbReference type="Proteomes" id="UP001357485"/>
    </source>
</evidence>
<evidence type="ECO:0000256" key="2">
    <source>
        <dbReference type="ARBA" id="ARBA00022679"/>
    </source>
</evidence>
<comment type="caution">
    <text evidence="4">The sequence shown here is derived from an EMBL/GenBank/DDBJ whole genome shotgun (WGS) entry which is preliminary data.</text>
</comment>
<dbReference type="Proteomes" id="UP001357485">
    <property type="component" value="Unassembled WGS sequence"/>
</dbReference>
<accession>A0ABR0M228</accession>
<dbReference type="EC" id="2.5.1.18" evidence="1"/>
<dbReference type="PROSITE" id="PS50404">
    <property type="entry name" value="GST_NTER"/>
    <property type="match status" value="1"/>
</dbReference>
<dbReference type="InterPro" id="IPR036249">
    <property type="entry name" value="Thioredoxin-like_sf"/>
</dbReference>
<dbReference type="InterPro" id="IPR004045">
    <property type="entry name" value="Glutathione_S-Trfase_N"/>
</dbReference>
<name>A0ABR0M228_9PEZI</name>
<gene>
    <name evidence="4" type="ORF">LTR16_000654</name>
</gene>
<dbReference type="PANTHER" id="PTHR43900">
    <property type="entry name" value="GLUTATHIONE S-TRANSFERASE RHO"/>
    <property type="match status" value="1"/>
</dbReference>
<proteinExistence type="predicted"/>
<reference evidence="4 5" key="1">
    <citation type="submission" date="2023-08" db="EMBL/GenBank/DDBJ databases">
        <title>Black Yeasts Isolated from many extreme environments.</title>
        <authorList>
            <person name="Coleine C."/>
            <person name="Stajich J.E."/>
            <person name="Selbmann L."/>
        </authorList>
    </citation>
    <scope>NUCLEOTIDE SEQUENCE [LARGE SCALE GENOMIC DNA]</scope>
    <source>
        <strain evidence="4 5">CCFEE 536</strain>
    </source>
</reference>
<dbReference type="EMBL" id="JAVRRA010008226">
    <property type="protein sequence ID" value="KAK5257434.1"/>
    <property type="molecule type" value="Genomic_DNA"/>
</dbReference>
<keyword evidence="5" id="KW-1185">Reference proteome</keyword>
<dbReference type="Pfam" id="PF13409">
    <property type="entry name" value="GST_N_2"/>
    <property type="match status" value="1"/>
</dbReference>
<keyword evidence="2" id="KW-0808">Transferase</keyword>
<dbReference type="SUPFAM" id="SSF52833">
    <property type="entry name" value="Thioredoxin-like"/>
    <property type="match status" value="1"/>
</dbReference>